<feature type="transmembrane region" description="Helical" evidence="1">
    <location>
        <begin position="27"/>
        <end position="45"/>
    </location>
</feature>
<feature type="transmembrane region" description="Helical" evidence="1">
    <location>
        <begin position="120"/>
        <end position="141"/>
    </location>
</feature>
<protein>
    <submittedName>
        <fullName evidence="2">Uncharacterized protein</fullName>
    </submittedName>
</protein>
<dbReference type="HOGENOM" id="CLU_1348409_0_0_0"/>
<keyword evidence="1" id="KW-0812">Transmembrane</keyword>
<keyword evidence="3" id="KW-1185">Reference proteome</keyword>
<organism evidence="2 3">
    <name type="scientific">Thermobaculum terrenum (strain ATCC BAA-798 / CCMEE 7001 / YNP1)</name>
    <dbReference type="NCBI Taxonomy" id="525904"/>
    <lineage>
        <taxon>Bacteria</taxon>
        <taxon>Bacillati</taxon>
        <taxon>Chloroflexota</taxon>
        <taxon>Chloroflexia</taxon>
        <taxon>Candidatus Thermobaculales</taxon>
        <taxon>Candidatus Thermobaculaceae</taxon>
        <taxon>Thermobaculum</taxon>
    </lineage>
</organism>
<evidence type="ECO:0000313" key="3">
    <source>
        <dbReference type="Proteomes" id="UP000000323"/>
    </source>
</evidence>
<dbReference type="EMBL" id="CP001825">
    <property type="protein sequence ID" value="ACZ42512.1"/>
    <property type="molecule type" value="Genomic_DNA"/>
</dbReference>
<name>D1CCJ7_THET1</name>
<gene>
    <name evidence="2" type="ordered locus">Tter_1606</name>
</gene>
<feature type="transmembrane region" description="Helical" evidence="1">
    <location>
        <begin position="87"/>
        <end position="108"/>
    </location>
</feature>
<evidence type="ECO:0000256" key="1">
    <source>
        <dbReference type="SAM" id="Phobius"/>
    </source>
</evidence>
<accession>D1CCJ7</accession>
<evidence type="ECO:0000313" key="2">
    <source>
        <dbReference type="EMBL" id="ACZ42512.1"/>
    </source>
</evidence>
<reference evidence="3" key="1">
    <citation type="journal article" date="2010" name="Stand. Genomic Sci.">
        <title>Complete genome sequence of 'Thermobaculum terrenum' type strain (YNP1).</title>
        <authorList>
            <person name="Kiss H."/>
            <person name="Cleland D."/>
            <person name="Lapidus A."/>
            <person name="Lucas S."/>
            <person name="Glavina Del Rio T."/>
            <person name="Nolan M."/>
            <person name="Tice H."/>
            <person name="Han C."/>
            <person name="Goodwin L."/>
            <person name="Pitluck S."/>
            <person name="Liolios K."/>
            <person name="Ivanova N."/>
            <person name="Mavromatis K."/>
            <person name="Ovchinnikova G."/>
            <person name="Pati A."/>
            <person name="Chen A."/>
            <person name="Palaniappan K."/>
            <person name="Land M."/>
            <person name="Hauser L."/>
            <person name="Chang Y."/>
            <person name="Jeffries C."/>
            <person name="Lu M."/>
            <person name="Brettin T."/>
            <person name="Detter J."/>
            <person name="Goker M."/>
            <person name="Tindall B."/>
            <person name="Beck B."/>
            <person name="McDermott T."/>
            <person name="Woyke T."/>
            <person name="Bristow J."/>
            <person name="Eisen J."/>
            <person name="Markowitz V."/>
            <person name="Hugenholtz P."/>
            <person name="Kyrpides N."/>
            <person name="Klenk H."/>
            <person name="Cheng J."/>
        </authorList>
    </citation>
    <scope>NUCLEOTIDE SEQUENCE [LARGE SCALE GENOMIC DNA]</scope>
    <source>
        <strain evidence="3">ATCC BAA-798 / YNP1</strain>
    </source>
</reference>
<keyword evidence="1" id="KW-1133">Transmembrane helix</keyword>
<keyword evidence="1" id="KW-0472">Membrane</keyword>
<dbReference type="Proteomes" id="UP000000323">
    <property type="component" value="Chromosome 1"/>
</dbReference>
<sequence>MMEWTLPAVALLAPILGIGAYYGYRRTFMCELVTACALIFLLVAFDKLNELFLHLIRLVSGFLTKLLVALGIHGANLRDMIDGMPQTLLRIAFLIISLYAAYWMGGYLRSPSEERLSRFLGALIGAGNILFVLAIVGQRAVDILGPRRVHNLLLFPGSERGLSIKVPPLPEPSMLSQWSYYVALAVIVLLFVWGLSRLSRFRG</sequence>
<feature type="transmembrane region" description="Helical" evidence="1">
    <location>
        <begin position="178"/>
        <end position="196"/>
    </location>
</feature>
<dbReference type="AlphaFoldDB" id="D1CCJ7"/>
<dbReference type="KEGG" id="ttr:Tter_1606"/>
<dbReference type="STRING" id="525904.Tter_1606"/>
<dbReference type="RefSeq" id="WP_012875546.1">
    <property type="nucleotide sequence ID" value="NC_013525.1"/>
</dbReference>
<proteinExistence type="predicted"/>